<dbReference type="HOGENOM" id="CLU_2067858_0_0_2"/>
<keyword evidence="2" id="KW-1185">Reference proteome</keyword>
<dbReference type="KEGG" id="mtp:Mthe_0910"/>
<gene>
    <name evidence="1" type="ordered locus">Mthe_0910</name>
</gene>
<dbReference type="EMBL" id="CP000477">
    <property type="protein sequence ID" value="ABK14698.1"/>
    <property type="molecule type" value="Genomic_DNA"/>
</dbReference>
<evidence type="ECO:0000313" key="2">
    <source>
        <dbReference type="Proteomes" id="UP000000674"/>
    </source>
</evidence>
<organism evidence="1 2">
    <name type="scientific">Methanothrix thermoacetophila (strain DSM 6194 / JCM 14653 / NBRC 101360 / PT)</name>
    <name type="common">Methanosaeta thermophila</name>
    <dbReference type="NCBI Taxonomy" id="349307"/>
    <lineage>
        <taxon>Archaea</taxon>
        <taxon>Methanobacteriati</taxon>
        <taxon>Methanobacteriota</taxon>
        <taxon>Stenosarchaea group</taxon>
        <taxon>Methanomicrobia</taxon>
        <taxon>Methanotrichales</taxon>
        <taxon>Methanotrichaceae</taxon>
        <taxon>Methanothrix</taxon>
    </lineage>
</organism>
<dbReference type="AlphaFoldDB" id="A0B7M4"/>
<accession>A0B7M4</accession>
<proteinExistence type="predicted"/>
<dbReference type="Proteomes" id="UP000000674">
    <property type="component" value="Chromosome"/>
</dbReference>
<protein>
    <submittedName>
        <fullName evidence="1">Uncharacterized protein</fullName>
    </submittedName>
</protein>
<evidence type="ECO:0000313" key="1">
    <source>
        <dbReference type="EMBL" id="ABK14698.1"/>
    </source>
</evidence>
<reference evidence="1 2" key="1">
    <citation type="submission" date="2006-10" db="EMBL/GenBank/DDBJ databases">
        <title>Complete sequence of Methanosaeta thermophila PT.</title>
        <authorList>
            <consortium name="US DOE Joint Genome Institute"/>
            <person name="Copeland A."/>
            <person name="Lucas S."/>
            <person name="Lapidus A."/>
            <person name="Barry K."/>
            <person name="Detter J.C."/>
            <person name="Glavina del Rio T."/>
            <person name="Hammon N."/>
            <person name="Israni S."/>
            <person name="Pitluck S."/>
            <person name="Chain P."/>
            <person name="Malfatti S."/>
            <person name="Shin M."/>
            <person name="Vergez L."/>
            <person name="Schmutz J."/>
            <person name="Larimer F."/>
            <person name="Land M."/>
            <person name="Hauser L."/>
            <person name="Kyrpides N."/>
            <person name="Kim E."/>
            <person name="Smith K.S."/>
            <person name="Ingram-Smith C."/>
            <person name="Richardson P."/>
        </authorList>
    </citation>
    <scope>NUCLEOTIDE SEQUENCE [LARGE SCALE GENOMIC DNA]</scope>
    <source>
        <strain evidence="2">DSM 6194 / JCM 14653 / NBRC 101360 / PT</strain>
    </source>
</reference>
<sequence length="118" mass="13509">MMRISILFMALIVSLICADAADWLEGGYVGSPDYSEIRQYFTDPIFYTKVPISQPLSFYRPYTGGFSYPLTAVQSDFRNKSLAAMIWEPFEVNWTKTMFTAKSTSSLRVFKNGTWQSL</sequence>
<dbReference type="STRING" id="349307.Mthe_0910"/>
<name>A0B7M4_METTP</name>